<evidence type="ECO:0000256" key="1">
    <source>
        <dbReference type="SAM" id="MobiDB-lite"/>
    </source>
</evidence>
<sequence>MSPTATLVGDDFESKKKEKVQTQSQSQSQVQGVDESPDSFYGDEYFDVAITPVRPPTRPESIYRPARHAPMPPAQTLNAYQPPQSFNVYATEPTAVPILRQPSARATHGRGSNRPSWPEHNPYATHVPARQVQYGNRI</sequence>
<protein>
    <submittedName>
        <fullName evidence="2">Uncharacterized protein</fullName>
    </submittedName>
</protein>
<dbReference type="Proteomes" id="UP000077266">
    <property type="component" value="Unassembled WGS sequence"/>
</dbReference>
<gene>
    <name evidence="2" type="ORF">EXIGLDRAFT_736736</name>
</gene>
<feature type="region of interest" description="Disordered" evidence="1">
    <location>
        <begin position="1"/>
        <end position="80"/>
    </location>
</feature>
<keyword evidence="3" id="KW-1185">Reference proteome</keyword>
<dbReference type="AlphaFoldDB" id="A0A165PDA4"/>
<accession>A0A165PDA4</accession>
<evidence type="ECO:0000313" key="2">
    <source>
        <dbReference type="EMBL" id="KZW02006.1"/>
    </source>
</evidence>
<evidence type="ECO:0000313" key="3">
    <source>
        <dbReference type="Proteomes" id="UP000077266"/>
    </source>
</evidence>
<dbReference type="InParanoid" id="A0A165PDA4"/>
<feature type="compositionally biased region" description="Low complexity" evidence="1">
    <location>
        <begin position="21"/>
        <end position="31"/>
    </location>
</feature>
<proteinExistence type="predicted"/>
<dbReference type="EMBL" id="KV425890">
    <property type="protein sequence ID" value="KZW02006.1"/>
    <property type="molecule type" value="Genomic_DNA"/>
</dbReference>
<feature type="region of interest" description="Disordered" evidence="1">
    <location>
        <begin position="102"/>
        <end position="138"/>
    </location>
</feature>
<organism evidence="2 3">
    <name type="scientific">Exidia glandulosa HHB12029</name>
    <dbReference type="NCBI Taxonomy" id="1314781"/>
    <lineage>
        <taxon>Eukaryota</taxon>
        <taxon>Fungi</taxon>
        <taxon>Dikarya</taxon>
        <taxon>Basidiomycota</taxon>
        <taxon>Agaricomycotina</taxon>
        <taxon>Agaricomycetes</taxon>
        <taxon>Auriculariales</taxon>
        <taxon>Exidiaceae</taxon>
        <taxon>Exidia</taxon>
    </lineage>
</organism>
<reference evidence="2 3" key="1">
    <citation type="journal article" date="2016" name="Mol. Biol. Evol.">
        <title>Comparative Genomics of Early-Diverging Mushroom-Forming Fungi Provides Insights into the Origins of Lignocellulose Decay Capabilities.</title>
        <authorList>
            <person name="Nagy L.G."/>
            <person name="Riley R."/>
            <person name="Tritt A."/>
            <person name="Adam C."/>
            <person name="Daum C."/>
            <person name="Floudas D."/>
            <person name="Sun H."/>
            <person name="Yadav J.S."/>
            <person name="Pangilinan J."/>
            <person name="Larsson K.H."/>
            <person name="Matsuura K."/>
            <person name="Barry K."/>
            <person name="Labutti K."/>
            <person name="Kuo R."/>
            <person name="Ohm R.A."/>
            <person name="Bhattacharya S.S."/>
            <person name="Shirouzu T."/>
            <person name="Yoshinaga Y."/>
            <person name="Martin F.M."/>
            <person name="Grigoriev I.V."/>
            <person name="Hibbett D.S."/>
        </authorList>
    </citation>
    <scope>NUCLEOTIDE SEQUENCE [LARGE SCALE GENOMIC DNA]</scope>
    <source>
        <strain evidence="2 3">HHB12029</strain>
    </source>
</reference>
<name>A0A165PDA4_EXIGL</name>